<reference evidence="7" key="2">
    <citation type="submission" date="2021-03" db="UniProtKB">
        <authorList>
            <consortium name="EnsemblPlants"/>
        </authorList>
    </citation>
    <scope>IDENTIFICATION</scope>
</reference>
<dbReference type="PANTHER" id="PTHR31920">
    <property type="entry name" value="B3 DOMAIN-CONTAINING"/>
    <property type="match status" value="1"/>
</dbReference>
<dbReference type="Pfam" id="PF02362">
    <property type="entry name" value="B3"/>
    <property type="match status" value="1"/>
</dbReference>
<dbReference type="CDD" id="cd10017">
    <property type="entry name" value="B3_DNA"/>
    <property type="match status" value="2"/>
</dbReference>
<evidence type="ECO:0000313" key="8">
    <source>
        <dbReference type="Proteomes" id="UP000596660"/>
    </source>
</evidence>
<dbReference type="PANTHER" id="PTHR31920:SF37">
    <property type="entry name" value="B3 DOMAIN-CONTAINING TRANSCRIPTION FACTOR VRN1"/>
    <property type="match status" value="1"/>
</dbReference>
<accession>A0A803LNW6</accession>
<keyword evidence="3" id="KW-0238">DNA-binding</keyword>
<proteinExistence type="predicted"/>
<dbReference type="OMA" id="MERSYES"/>
<evidence type="ECO:0000256" key="5">
    <source>
        <dbReference type="ARBA" id="ARBA00023242"/>
    </source>
</evidence>
<dbReference type="InterPro" id="IPR003340">
    <property type="entry name" value="B3_DNA-bd"/>
</dbReference>
<dbReference type="SUPFAM" id="SSF101936">
    <property type="entry name" value="DNA-binding pseudobarrel domain"/>
    <property type="match status" value="2"/>
</dbReference>
<organism evidence="7 8">
    <name type="scientific">Chenopodium quinoa</name>
    <name type="common">Quinoa</name>
    <dbReference type="NCBI Taxonomy" id="63459"/>
    <lineage>
        <taxon>Eukaryota</taxon>
        <taxon>Viridiplantae</taxon>
        <taxon>Streptophyta</taxon>
        <taxon>Embryophyta</taxon>
        <taxon>Tracheophyta</taxon>
        <taxon>Spermatophyta</taxon>
        <taxon>Magnoliopsida</taxon>
        <taxon>eudicotyledons</taxon>
        <taxon>Gunneridae</taxon>
        <taxon>Pentapetalae</taxon>
        <taxon>Caryophyllales</taxon>
        <taxon>Chenopodiaceae</taxon>
        <taxon>Chenopodioideae</taxon>
        <taxon>Atripliceae</taxon>
        <taxon>Chenopodium</taxon>
    </lineage>
</organism>
<sequence>MRTKSMTDFFSMEWSIYNCRSVLLSSIPDAFAKKFGSRLPTDATLTIRTGLSWEIALEKVDNKLCFTKGWANFMEQNAIKYGYFLEFEYQGKKHFNVYIFDLSCSEIDYPTKYDQYAKHKFPLNRGHGANVKEKVVEDDEDEAEKNMHRNGKVLERNSNSKSPSFTITVRNSHISDQCGYLQFPLGFSDKHMERSYESVTLLTEGGREWHLECHVYEKLLRLRGRDWKKFMQENHWKEHKGEEYTFMLVDKTSSSVTFQVIKE</sequence>
<evidence type="ECO:0000313" key="7">
    <source>
        <dbReference type="EnsemblPlants" id="AUR62016645-RA:cds"/>
    </source>
</evidence>
<evidence type="ECO:0000256" key="3">
    <source>
        <dbReference type="ARBA" id="ARBA00023125"/>
    </source>
</evidence>
<evidence type="ECO:0000256" key="4">
    <source>
        <dbReference type="ARBA" id="ARBA00023163"/>
    </source>
</evidence>
<keyword evidence="2" id="KW-0805">Transcription regulation</keyword>
<evidence type="ECO:0000259" key="6">
    <source>
        <dbReference type="PROSITE" id="PS50863"/>
    </source>
</evidence>
<name>A0A803LNW6_CHEQI</name>
<evidence type="ECO:0000256" key="1">
    <source>
        <dbReference type="ARBA" id="ARBA00004123"/>
    </source>
</evidence>
<dbReference type="GO" id="GO:0005634">
    <property type="term" value="C:nucleus"/>
    <property type="evidence" value="ECO:0007669"/>
    <property type="project" value="UniProtKB-SubCell"/>
</dbReference>
<protein>
    <recommendedName>
        <fullName evidence="6">TF-B3 domain-containing protein</fullName>
    </recommendedName>
</protein>
<dbReference type="Gramene" id="AUR62016645-RA">
    <property type="protein sequence ID" value="AUR62016645-RA:cds"/>
    <property type="gene ID" value="AUR62016645"/>
</dbReference>
<keyword evidence="8" id="KW-1185">Reference proteome</keyword>
<keyword evidence="4" id="KW-0804">Transcription</keyword>
<feature type="domain" description="TF-B3" evidence="6">
    <location>
        <begin position="27"/>
        <end position="103"/>
    </location>
</feature>
<evidence type="ECO:0000256" key="2">
    <source>
        <dbReference type="ARBA" id="ARBA00023015"/>
    </source>
</evidence>
<comment type="subcellular location">
    <subcellularLocation>
        <location evidence="1">Nucleus</location>
    </subcellularLocation>
</comment>
<dbReference type="Proteomes" id="UP000596660">
    <property type="component" value="Unplaced"/>
</dbReference>
<dbReference type="GO" id="GO:0003677">
    <property type="term" value="F:DNA binding"/>
    <property type="evidence" value="ECO:0007669"/>
    <property type="project" value="UniProtKB-KW"/>
</dbReference>
<dbReference type="EnsemblPlants" id="AUR62016645-RA">
    <property type="protein sequence ID" value="AUR62016645-RA:cds"/>
    <property type="gene ID" value="AUR62016645"/>
</dbReference>
<dbReference type="PROSITE" id="PS50863">
    <property type="entry name" value="B3"/>
    <property type="match status" value="2"/>
</dbReference>
<reference evidence="7" key="1">
    <citation type="journal article" date="2017" name="Nature">
        <title>The genome of Chenopodium quinoa.</title>
        <authorList>
            <person name="Jarvis D.E."/>
            <person name="Ho Y.S."/>
            <person name="Lightfoot D.J."/>
            <person name="Schmoeckel S.M."/>
            <person name="Li B."/>
            <person name="Borm T.J.A."/>
            <person name="Ohyanagi H."/>
            <person name="Mineta K."/>
            <person name="Michell C.T."/>
            <person name="Saber N."/>
            <person name="Kharbatia N.M."/>
            <person name="Rupper R.R."/>
            <person name="Sharp A.R."/>
            <person name="Dally N."/>
            <person name="Boughton B.A."/>
            <person name="Woo Y.H."/>
            <person name="Gao G."/>
            <person name="Schijlen E.G.W.M."/>
            <person name="Guo X."/>
            <person name="Momin A.A."/>
            <person name="Negrao S."/>
            <person name="Al-Babili S."/>
            <person name="Gehring C."/>
            <person name="Roessner U."/>
            <person name="Jung C."/>
            <person name="Murphy K."/>
            <person name="Arold S.T."/>
            <person name="Gojobori T."/>
            <person name="van der Linden C.G."/>
            <person name="van Loo E.N."/>
            <person name="Jellen E.N."/>
            <person name="Maughan P.J."/>
            <person name="Tester M."/>
        </authorList>
    </citation>
    <scope>NUCLEOTIDE SEQUENCE [LARGE SCALE GENOMIC DNA]</scope>
    <source>
        <strain evidence="7">cv. PI 614886</strain>
    </source>
</reference>
<dbReference type="InterPro" id="IPR015300">
    <property type="entry name" value="DNA-bd_pseudobarrel_sf"/>
</dbReference>
<feature type="domain" description="TF-B3" evidence="6">
    <location>
        <begin position="166"/>
        <end position="263"/>
    </location>
</feature>
<dbReference type="Gene3D" id="2.40.330.10">
    <property type="entry name" value="DNA-binding pseudobarrel domain"/>
    <property type="match status" value="2"/>
</dbReference>
<dbReference type="AlphaFoldDB" id="A0A803LNW6"/>
<dbReference type="SMART" id="SM01019">
    <property type="entry name" value="B3"/>
    <property type="match status" value="2"/>
</dbReference>
<keyword evidence="5" id="KW-0539">Nucleus</keyword>
<dbReference type="InterPro" id="IPR050655">
    <property type="entry name" value="Plant_B3_domain"/>
</dbReference>